<dbReference type="SUPFAM" id="SSF69322">
    <property type="entry name" value="Tricorn protease domain 2"/>
    <property type="match status" value="1"/>
</dbReference>
<evidence type="ECO:0000256" key="2">
    <source>
        <dbReference type="ARBA" id="ARBA00023136"/>
    </source>
</evidence>
<dbReference type="Pfam" id="PF07064">
    <property type="entry name" value="RIC1"/>
    <property type="match status" value="1"/>
</dbReference>
<sequence>MYFPVGWPRVLNIPEVNKICSIICNRDKILFGVLFTDAIGIWCCDPCIPLVYQRRTKDCLDKYGQNVTFEWRPDSSMLVVATAESYLLFYHLVEDNASLCYEQINSVKQSKKCAEFIIKDSIPSISIKFDTSVWIDGGISALVCIRDELMIATKSSFVIRHKWSGGQNRDYTLDLRRIPFSVDQQMSTAAVPLTSANVYITGLDYSPLAGGFAIVLNNGKAAFLTALSLKFDPNQVQGVWVKDVDDVTCTAVNHKYKLMAFGRKNGQGIVLYIDETSGALELSHNLILSTKDYPGVTGAVSSLRWTPDSCAVAMAWSSGGIALWSTFGALLLCTLKWDYGVSDDPLRGNHFYVTSMEWSAEGYQLWMLQENLLLKRKKIEEEKSTGNCSSVMQWNFVKSPLTVNPCLSPNGHIYLQGEDRLYINLGHKMFSSHPKHFYSSEERLDGFHHVLTGRKQWLVIPIPKAYTRCNWPVRFTAIDEGGKSIAIAGKTGLAHYSIISRKWKLFGNEYQERDFVVTGGLLWYRSYLITSCYSIQDDEDEIRLYSKDFRLDNSYVRSIKLSSQILLMNLLKNLLLTFSASSQIRIYNIVPRKVKGDSWIELVLIQTVDTSALCSHPACVVSANLSLVRTEAVERNSPPETLLLNISGKLLMIQRDYWTKNSNASFACAVPLVLASSVENVWIPSESRRSKQHLTEAVWLFCGAHGIRVWLPLFSKHQHDKSHSFISKRIMLPFHLKIHPLTILFEDAILLGAENDTLMYTSNIIDSPFVLPYCVLQLTSQVYLHQILRQLIHRNLGFHAWEIARSCSGLPYFSHSLELLLHEVLEEEATSKEPLPDAQLPPVVEFIKEFPNLWARAVVQCARKTEIALWPYLFAVVGTPKQLLQTCLNRKELDTAASYLLILQSLEASFVSKQYATLLLDASLEDAKWELSRDLIRFLRAIDPNDVNSDSHKSSSNALTCRRIIANPTLSSQDDLTLVLGTMQISRNRSSSTSTTPEIHSQSMTRSANEPFSSPQNDDKSGSKRKKSVPILSNIREQDATLRASSSTSNNNNNNNNSSSSSSNNNNDSAEDFFIDVMLKRHARRLLTTQRILDLGSFAAHLDFHLVIWLARERDRAARVDDYVAALKAVHAQFSYPYPVLKLLESNSNVIESSSHLCDIPEYEDDQNHDDSESLHFDSGYISSSKGGSKFLRKSYALRTSGSVTDASPDMSSFIEGSSDMNDNASVTSNTSTLDTILWIPTSSSATVSELLVTEAAASSHNAGSGNDCVVSRSEVRLRYLLQLFLEAGCLGWAAIVAVVLRDASAVARTVRAAHATAQTLDLTINLRDGLLKLLKWSHSECLGYRRFLVELQGQIALLQRCCVDKQKINNSSFQDVTEEEADDFTVETQNLVPSLSFDAEMKNLSSSYGPEATVPRAFIENEPQQQHHQQLQQRSHSVEYLQSDNQRTSCLIS</sequence>
<reference evidence="6 7" key="1">
    <citation type="journal article" date="2024" name="bioRxiv">
        <title>A reference genome for Trichogramma kaykai: A tiny desert-dwelling parasitoid wasp with competing sex-ratio distorters.</title>
        <authorList>
            <person name="Culotta J."/>
            <person name="Lindsey A.R."/>
        </authorList>
    </citation>
    <scope>NUCLEOTIDE SEQUENCE [LARGE SCALE GENOMIC DNA]</scope>
    <source>
        <strain evidence="6 7">KSX58</strain>
    </source>
</reference>
<protein>
    <recommendedName>
        <fullName evidence="3">Protein RIC1 homolog</fullName>
    </recommendedName>
</protein>
<dbReference type="InterPro" id="IPR040096">
    <property type="entry name" value="Ric1"/>
</dbReference>
<feature type="domain" description="RIC1 C-terminal alpha solenoid region" evidence="5">
    <location>
        <begin position="785"/>
        <end position="955"/>
    </location>
</feature>
<accession>A0ABD2WMS1</accession>
<name>A0ABD2WMS1_9HYME</name>
<feature type="compositionally biased region" description="Low complexity" evidence="4">
    <location>
        <begin position="1045"/>
        <end position="1067"/>
    </location>
</feature>
<evidence type="ECO:0000256" key="1">
    <source>
        <dbReference type="ARBA" id="ARBA00004370"/>
    </source>
</evidence>
<feature type="region of interest" description="Disordered" evidence="4">
    <location>
        <begin position="987"/>
        <end position="1067"/>
    </location>
</feature>
<dbReference type="GO" id="GO:0016020">
    <property type="term" value="C:membrane"/>
    <property type="evidence" value="ECO:0007669"/>
    <property type="project" value="UniProtKB-SubCell"/>
</dbReference>
<gene>
    <name evidence="6" type="ORF">TKK_011436</name>
</gene>
<proteinExistence type="predicted"/>
<evidence type="ECO:0000256" key="3">
    <source>
        <dbReference type="ARBA" id="ARBA00029879"/>
    </source>
</evidence>
<dbReference type="Proteomes" id="UP001627154">
    <property type="component" value="Unassembled WGS sequence"/>
</dbReference>
<dbReference type="EMBL" id="JBJJXI010000092">
    <property type="protein sequence ID" value="KAL3394426.1"/>
    <property type="molecule type" value="Genomic_DNA"/>
</dbReference>
<dbReference type="PANTHER" id="PTHR22746:SF10">
    <property type="entry name" value="GUANINE NUCLEOTIDE EXCHANGE FACTOR SUBUNIT RIC1"/>
    <property type="match status" value="1"/>
</dbReference>
<organism evidence="6 7">
    <name type="scientific">Trichogramma kaykai</name>
    <dbReference type="NCBI Taxonomy" id="54128"/>
    <lineage>
        <taxon>Eukaryota</taxon>
        <taxon>Metazoa</taxon>
        <taxon>Ecdysozoa</taxon>
        <taxon>Arthropoda</taxon>
        <taxon>Hexapoda</taxon>
        <taxon>Insecta</taxon>
        <taxon>Pterygota</taxon>
        <taxon>Neoptera</taxon>
        <taxon>Endopterygota</taxon>
        <taxon>Hymenoptera</taxon>
        <taxon>Apocrita</taxon>
        <taxon>Proctotrupomorpha</taxon>
        <taxon>Chalcidoidea</taxon>
        <taxon>Trichogrammatidae</taxon>
        <taxon>Trichogramma</taxon>
    </lineage>
</organism>
<dbReference type="Pfam" id="PF25440">
    <property type="entry name" value="Beta-prop_RIC1_2nd"/>
    <property type="match status" value="1"/>
</dbReference>
<comment type="caution">
    <text evidence="6">The sequence shown here is derived from an EMBL/GenBank/DDBJ whole genome shotgun (WGS) entry which is preliminary data.</text>
</comment>
<keyword evidence="7" id="KW-1185">Reference proteome</keyword>
<evidence type="ECO:0000256" key="4">
    <source>
        <dbReference type="SAM" id="MobiDB-lite"/>
    </source>
</evidence>
<dbReference type="Gene3D" id="2.130.10.10">
    <property type="entry name" value="YVTN repeat-like/Quinoprotein amine dehydrogenase"/>
    <property type="match status" value="1"/>
</dbReference>
<comment type="subcellular location">
    <subcellularLocation>
        <location evidence="1">Membrane</location>
    </subcellularLocation>
</comment>
<feature type="compositionally biased region" description="Polar residues" evidence="4">
    <location>
        <begin position="997"/>
        <end position="1016"/>
    </location>
</feature>
<dbReference type="InterPro" id="IPR009771">
    <property type="entry name" value="RIC1_C"/>
</dbReference>
<evidence type="ECO:0000259" key="5">
    <source>
        <dbReference type="Pfam" id="PF07064"/>
    </source>
</evidence>
<keyword evidence="2" id="KW-0472">Membrane</keyword>
<dbReference type="InterPro" id="IPR015943">
    <property type="entry name" value="WD40/YVTN_repeat-like_dom_sf"/>
</dbReference>
<evidence type="ECO:0000313" key="7">
    <source>
        <dbReference type="Proteomes" id="UP001627154"/>
    </source>
</evidence>
<evidence type="ECO:0000313" key="6">
    <source>
        <dbReference type="EMBL" id="KAL3394426.1"/>
    </source>
</evidence>
<dbReference type="PANTHER" id="PTHR22746">
    <property type="entry name" value="RAB6A-GEF COMPLEX PARTNER PROTEIN 1"/>
    <property type="match status" value="1"/>
</dbReference>